<dbReference type="EMBL" id="AP022610">
    <property type="protein sequence ID" value="BBZ30072.1"/>
    <property type="molecule type" value="Genomic_DNA"/>
</dbReference>
<dbReference type="Proteomes" id="UP000466517">
    <property type="component" value="Chromosome"/>
</dbReference>
<evidence type="ECO:0000313" key="3">
    <source>
        <dbReference type="EMBL" id="BBZ30072.1"/>
    </source>
</evidence>
<reference evidence="3 4" key="1">
    <citation type="journal article" date="2019" name="Emerg. Microbes Infect.">
        <title>Comprehensive subspecies identification of 175 nontuberculous mycobacteria species based on 7547 genomic profiles.</title>
        <authorList>
            <person name="Matsumoto Y."/>
            <person name="Kinjo T."/>
            <person name="Motooka D."/>
            <person name="Nabeya D."/>
            <person name="Jung N."/>
            <person name="Uechi K."/>
            <person name="Horii T."/>
            <person name="Iida T."/>
            <person name="Fujita J."/>
            <person name="Nakamura S."/>
        </authorList>
    </citation>
    <scope>NUCLEOTIDE SEQUENCE [LARGE SCALE GENOMIC DNA]</scope>
    <source>
        <strain evidence="3 4">JCM 13574</strain>
    </source>
</reference>
<feature type="compositionally biased region" description="Pro residues" evidence="2">
    <location>
        <begin position="36"/>
        <end position="46"/>
    </location>
</feature>
<evidence type="ECO:0000256" key="1">
    <source>
        <dbReference type="ARBA" id="ARBA00022729"/>
    </source>
</evidence>
<accession>A0A7I7XM00</accession>
<dbReference type="KEGG" id="mmag:MMAD_43670"/>
<dbReference type="Gene3D" id="3.40.1000.10">
    <property type="entry name" value="Mog1/PsbP, alpha/beta/alpha sandwich"/>
    <property type="match status" value="1"/>
</dbReference>
<feature type="region of interest" description="Disordered" evidence="2">
    <location>
        <begin position="6"/>
        <end position="49"/>
    </location>
</feature>
<keyword evidence="3" id="KW-0449">Lipoprotein</keyword>
<gene>
    <name evidence="3" type="primary">lpqT</name>
    <name evidence="3" type="ORF">MMAD_43670</name>
</gene>
<dbReference type="AlphaFoldDB" id="A0A7I7XM00"/>
<dbReference type="InterPro" id="IPR019674">
    <property type="entry name" value="Lipoprotein_LpqN/LpqT-like"/>
</dbReference>
<feature type="compositionally biased region" description="Low complexity" evidence="2">
    <location>
        <begin position="15"/>
        <end position="35"/>
    </location>
</feature>
<sequence>MVLAVAGCHAGAGGSEASSSSSTTPTSSTASLPALTPAPPAPPPAGQPATFRDYLASINVTGQPTPFDKATGLSVTVPVPDGWARTGDPMFSTGIEYVQPTGSAGSLPSVTLMAIRLIGDFDPREAIKHANLDALPPGCTDVTESFDDYDGFPSAAAQGTLANAEHYSRIVLADVPSASARYLVQMTVTTKSDQPIAQSPPLSEIVSGFKVAVS</sequence>
<evidence type="ECO:0000313" key="4">
    <source>
        <dbReference type="Proteomes" id="UP000466517"/>
    </source>
</evidence>
<keyword evidence="4" id="KW-1185">Reference proteome</keyword>
<organism evidence="3 4">
    <name type="scientific">Mycolicibacterium madagascariense</name>
    <dbReference type="NCBI Taxonomy" id="212765"/>
    <lineage>
        <taxon>Bacteria</taxon>
        <taxon>Bacillati</taxon>
        <taxon>Actinomycetota</taxon>
        <taxon>Actinomycetes</taxon>
        <taxon>Mycobacteriales</taxon>
        <taxon>Mycobacteriaceae</taxon>
        <taxon>Mycolicibacterium</taxon>
    </lineage>
</organism>
<name>A0A7I7XM00_9MYCO</name>
<protein>
    <submittedName>
        <fullName evidence="3">Putative lipoprotein LpqT</fullName>
    </submittedName>
</protein>
<keyword evidence="1" id="KW-0732">Signal</keyword>
<dbReference type="Pfam" id="PF10738">
    <property type="entry name" value="Lpp-LpqN"/>
    <property type="match status" value="1"/>
</dbReference>
<proteinExistence type="predicted"/>
<evidence type="ECO:0000256" key="2">
    <source>
        <dbReference type="SAM" id="MobiDB-lite"/>
    </source>
</evidence>